<evidence type="ECO:0000313" key="3">
    <source>
        <dbReference type="Proteomes" id="UP000483379"/>
    </source>
</evidence>
<evidence type="ECO:0000313" key="2">
    <source>
        <dbReference type="EMBL" id="NEV65449.1"/>
    </source>
</evidence>
<keyword evidence="3" id="KW-1185">Reference proteome</keyword>
<name>A0A6M0K7F7_9GAMM</name>
<accession>A0A6M0K7F7</accession>
<reference evidence="2 3" key="1">
    <citation type="submission" date="2020-02" db="EMBL/GenBank/DDBJ databases">
        <title>Genome sequences of Thiorhodococcus mannitoliphagus and Thiorhodococcus minor, purple sulfur photosynthetic bacteria in the gammaproteobacterial family, Chromatiaceae.</title>
        <authorList>
            <person name="Aviles F.A."/>
            <person name="Meyer T.E."/>
            <person name="Kyndt J.A."/>
        </authorList>
    </citation>
    <scope>NUCLEOTIDE SEQUENCE [LARGE SCALE GENOMIC DNA]</scope>
    <source>
        <strain evidence="2 3">DSM 11518</strain>
    </source>
</reference>
<dbReference type="EMBL" id="JAAIJQ010000320">
    <property type="protein sequence ID" value="NEV65449.1"/>
    <property type="molecule type" value="Genomic_DNA"/>
</dbReference>
<dbReference type="RefSeq" id="WP_164456748.1">
    <property type="nucleotide sequence ID" value="NZ_JAAIJQ010000320.1"/>
</dbReference>
<dbReference type="Proteomes" id="UP000483379">
    <property type="component" value="Unassembled WGS sequence"/>
</dbReference>
<evidence type="ECO:0000256" key="1">
    <source>
        <dbReference type="SAM" id="MobiDB-lite"/>
    </source>
</evidence>
<proteinExistence type="predicted"/>
<gene>
    <name evidence="2" type="ORF">G3446_27160</name>
</gene>
<dbReference type="AlphaFoldDB" id="A0A6M0K7F7"/>
<protein>
    <recommendedName>
        <fullName evidence="4">Rpn family recombination-promoting nuclease/putative transposase</fullName>
    </recommendedName>
</protein>
<sequence>WAERERLEGRQEGERIGIQKGRQEGEQIGMQKGRLETAQATARNLIALGMLNDGQIAQATGLSIVQVEALRADK</sequence>
<comment type="caution">
    <text evidence="2">The sequence shown here is derived from an EMBL/GenBank/DDBJ whole genome shotgun (WGS) entry which is preliminary data.</text>
</comment>
<feature type="compositionally biased region" description="Basic and acidic residues" evidence="1">
    <location>
        <begin position="1"/>
        <end position="25"/>
    </location>
</feature>
<feature type="non-terminal residue" evidence="2">
    <location>
        <position position="1"/>
    </location>
</feature>
<organism evidence="2 3">
    <name type="scientific">Thiorhodococcus minor</name>
    <dbReference type="NCBI Taxonomy" id="57489"/>
    <lineage>
        <taxon>Bacteria</taxon>
        <taxon>Pseudomonadati</taxon>
        <taxon>Pseudomonadota</taxon>
        <taxon>Gammaproteobacteria</taxon>
        <taxon>Chromatiales</taxon>
        <taxon>Chromatiaceae</taxon>
        <taxon>Thiorhodococcus</taxon>
    </lineage>
</organism>
<evidence type="ECO:0008006" key="4">
    <source>
        <dbReference type="Google" id="ProtNLM"/>
    </source>
</evidence>
<feature type="region of interest" description="Disordered" evidence="1">
    <location>
        <begin position="1"/>
        <end position="29"/>
    </location>
</feature>